<reference evidence="1" key="1">
    <citation type="submission" date="2019-02" db="EMBL/GenBank/DDBJ databases">
        <authorList>
            <person name="Li S.-H."/>
        </authorList>
    </citation>
    <scope>NUCLEOTIDE SEQUENCE</scope>
    <source>
        <strain evidence="1">IMCC11814</strain>
    </source>
</reference>
<accession>A0ABT3T3Y7</accession>
<keyword evidence="2" id="KW-1185">Reference proteome</keyword>
<organism evidence="1 2">
    <name type="scientific">Candidatus Marimicrobium litorale</name>
    <dbReference type="NCBI Taxonomy" id="2518991"/>
    <lineage>
        <taxon>Bacteria</taxon>
        <taxon>Pseudomonadati</taxon>
        <taxon>Pseudomonadota</taxon>
        <taxon>Gammaproteobacteria</taxon>
        <taxon>Cellvibrionales</taxon>
        <taxon>Halieaceae</taxon>
        <taxon>Marimicrobium</taxon>
    </lineage>
</organism>
<dbReference type="Pfam" id="PF10504">
    <property type="entry name" value="DUF2452"/>
    <property type="match status" value="1"/>
</dbReference>
<sequence>MQRLSRPSRLDHNIASPIIACFYPRHAALDRSVNTHSTYEKNPNPQGKGLVPVLQDLANLKTGLLDPKSPGAFLRDYCLSSFILSASFAFKPVVGKTYYLYTSGPDWTLSLIAPGQWSSEKADTFLAACYLRPDMTWELLTDTLASDDSKSRDALHHYIHAFVGSLAEQESISDSLPHYVRELPYYRRLLMCALSSSLKQSLPTSGDTMQALLQDSACLSLVAPQ</sequence>
<dbReference type="EMBL" id="SHNO01000001">
    <property type="protein sequence ID" value="MCX2976974.1"/>
    <property type="molecule type" value="Genomic_DNA"/>
</dbReference>
<evidence type="ECO:0000313" key="2">
    <source>
        <dbReference type="Proteomes" id="UP001143304"/>
    </source>
</evidence>
<protein>
    <submittedName>
        <fullName evidence="1">DUF2452 domain-containing protein</fullName>
    </submittedName>
</protein>
<dbReference type="InterPro" id="IPR019534">
    <property type="entry name" value="DUF2452"/>
</dbReference>
<proteinExistence type="predicted"/>
<gene>
    <name evidence="1" type="ORF">EYC82_06365</name>
</gene>
<name>A0ABT3T3Y7_9GAMM</name>
<comment type="caution">
    <text evidence="1">The sequence shown here is derived from an EMBL/GenBank/DDBJ whole genome shotgun (WGS) entry which is preliminary data.</text>
</comment>
<evidence type="ECO:0000313" key="1">
    <source>
        <dbReference type="EMBL" id="MCX2976974.1"/>
    </source>
</evidence>
<dbReference type="Proteomes" id="UP001143304">
    <property type="component" value="Unassembled WGS sequence"/>
</dbReference>